<reference evidence="5 6" key="1">
    <citation type="submission" date="2023-09" db="EMBL/GenBank/DDBJ databases">
        <title>Whole genome shotgun sequencing (WGS) of Bosea sp. ZW T0_25, isolated from stored onions (Allium cepa).</title>
        <authorList>
            <person name="Stoll D.A."/>
            <person name="Huch M."/>
        </authorList>
    </citation>
    <scope>NUCLEOTIDE SEQUENCE [LARGE SCALE GENOMIC DNA]</scope>
    <source>
        <strain evidence="5 6">ZW T0_25</strain>
    </source>
</reference>
<evidence type="ECO:0000256" key="3">
    <source>
        <dbReference type="ARBA" id="ARBA00023163"/>
    </source>
</evidence>
<dbReference type="CDD" id="cd07377">
    <property type="entry name" value="WHTH_GntR"/>
    <property type="match status" value="1"/>
</dbReference>
<dbReference type="Pfam" id="PF07729">
    <property type="entry name" value="FCD"/>
    <property type="match status" value="1"/>
</dbReference>
<accession>A0ABU3S2X1</accession>
<dbReference type="InterPro" id="IPR011711">
    <property type="entry name" value="GntR_C"/>
</dbReference>
<evidence type="ECO:0000313" key="6">
    <source>
        <dbReference type="Proteomes" id="UP001254257"/>
    </source>
</evidence>
<dbReference type="SMART" id="SM00895">
    <property type="entry name" value="FCD"/>
    <property type="match status" value="1"/>
</dbReference>
<dbReference type="InterPro" id="IPR008920">
    <property type="entry name" value="TF_FadR/GntR_C"/>
</dbReference>
<dbReference type="PANTHER" id="PTHR43537">
    <property type="entry name" value="TRANSCRIPTIONAL REGULATOR, GNTR FAMILY"/>
    <property type="match status" value="1"/>
</dbReference>
<keyword evidence="2" id="KW-0238">DNA-binding</keyword>
<dbReference type="SUPFAM" id="SSF46785">
    <property type="entry name" value="Winged helix' DNA-binding domain"/>
    <property type="match status" value="1"/>
</dbReference>
<protein>
    <submittedName>
        <fullName evidence="5">FadR/GntR family transcriptional regulator</fullName>
    </submittedName>
</protein>
<dbReference type="PRINTS" id="PR00035">
    <property type="entry name" value="HTHGNTR"/>
</dbReference>
<dbReference type="RefSeq" id="WP_316016638.1">
    <property type="nucleotide sequence ID" value="NZ_JAWDID010000002.1"/>
</dbReference>
<dbReference type="Gene3D" id="1.10.10.10">
    <property type="entry name" value="Winged helix-like DNA-binding domain superfamily/Winged helix DNA-binding domain"/>
    <property type="match status" value="1"/>
</dbReference>
<keyword evidence="6" id="KW-1185">Reference proteome</keyword>
<dbReference type="SMART" id="SM00345">
    <property type="entry name" value="HTH_GNTR"/>
    <property type="match status" value="1"/>
</dbReference>
<dbReference type="PANTHER" id="PTHR43537:SF5">
    <property type="entry name" value="UXU OPERON TRANSCRIPTIONAL REGULATOR"/>
    <property type="match status" value="1"/>
</dbReference>
<dbReference type="InterPro" id="IPR000524">
    <property type="entry name" value="Tscrpt_reg_HTH_GntR"/>
</dbReference>
<keyword evidence="3" id="KW-0804">Transcription</keyword>
<dbReference type="EMBL" id="JAWDID010000002">
    <property type="protein sequence ID" value="MDU0338700.1"/>
    <property type="molecule type" value="Genomic_DNA"/>
</dbReference>
<feature type="domain" description="HTH gntR-type" evidence="4">
    <location>
        <begin position="4"/>
        <end position="72"/>
    </location>
</feature>
<sequence>MSTGKLGDRVYEYILSQIMTGEFAVAARLPSESELAERLCVSRPIVREALGRLRDDGLIESRRGSGSYVLRRPAPDVRSFAPISSISDIQRCFVFRIAVEGEAAALAAKTRDEDGLLKLRHAFIALEIVSEQGRLGVEEDIAFHRAVAETTGNHFFVTTLNGLHEQIATGISVNRNLSLIQPRSRLLTVQREHKAILNAIESGDETAARQAMQTHLDSARRRVFEGS</sequence>
<proteinExistence type="predicted"/>
<dbReference type="Pfam" id="PF00392">
    <property type="entry name" value="GntR"/>
    <property type="match status" value="1"/>
</dbReference>
<dbReference type="SUPFAM" id="SSF48008">
    <property type="entry name" value="GntR ligand-binding domain-like"/>
    <property type="match status" value="1"/>
</dbReference>
<gene>
    <name evidence="5" type="ORF">RKE40_02355</name>
</gene>
<keyword evidence="1" id="KW-0805">Transcription regulation</keyword>
<name>A0ABU3S2X1_9HYPH</name>
<dbReference type="InterPro" id="IPR036388">
    <property type="entry name" value="WH-like_DNA-bd_sf"/>
</dbReference>
<comment type="caution">
    <text evidence="5">The sequence shown here is derived from an EMBL/GenBank/DDBJ whole genome shotgun (WGS) entry which is preliminary data.</text>
</comment>
<dbReference type="Proteomes" id="UP001254257">
    <property type="component" value="Unassembled WGS sequence"/>
</dbReference>
<dbReference type="InterPro" id="IPR036390">
    <property type="entry name" value="WH_DNA-bd_sf"/>
</dbReference>
<evidence type="ECO:0000313" key="5">
    <source>
        <dbReference type="EMBL" id="MDU0338700.1"/>
    </source>
</evidence>
<evidence type="ECO:0000256" key="2">
    <source>
        <dbReference type="ARBA" id="ARBA00023125"/>
    </source>
</evidence>
<dbReference type="PROSITE" id="PS50949">
    <property type="entry name" value="HTH_GNTR"/>
    <property type="match status" value="1"/>
</dbReference>
<evidence type="ECO:0000256" key="1">
    <source>
        <dbReference type="ARBA" id="ARBA00023015"/>
    </source>
</evidence>
<dbReference type="Gene3D" id="1.20.120.530">
    <property type="entry name" value="GntR ligand-binding domain-like"/>
    <property type="match status" value="1"/>
</dbReference>
<organism evidence="5 6">
    <name type="scientific">Bosea rubneri</name>
    <dbReference type="NCBI Taxonomy" id="3075434"/>
    <lineage>
        <taxon>Bacteria</taxon>
        <taxon>Pseudomonadati</taxon>
        <taxon>Pseudomonadota</taxon>
        <taxon>Alphaproteobacteria</taxon>
        <taxon>Hyphomicrobiales</taxon>
        <taxon>Boseaceae</taxon>
        <taxon>Bosea</taxon>
    </lineage>
</organism>
<evidence type="ECO:0000259" key="4">
    <source>
        <dbReference type="PROSITE" id="PS50949"/>
    </source>
</evidence>